<name>A0ABN9UZD5_9DINO</name>
<protein>
    <submittedName>
        <fullName evidence="2">Uncharacterized protein</fullName>
    </submittedName>
</protein>
<accession>A0ABN9UZD5</accession>
<organism evidence="2 3">
    <name type="scientific">Prorocentrum cordatum</name>
    <dbReference type="NCBI Taxonomy" id="2364126"/>
    <lineage>
        <taxon>Eukaryota</taxon>
        <taxon>Sar</taxon>
        <taxon>Alveolata</taxon>
        <taxon>Dinophyceae</taxon>
        <taxon>Prorocentrales</taxon>
        <taxon>Prorocentraceae</taxon>
        <taxon>Prorocentrum</taxon>
    </lineage>
</organism>
<sequence length="124" mass="13726">MDRRNPIRDGKQEPLVFLGSSSSSCIGRLPGRGLLCCEVALSRSEERTWLRKECRGDEASSRPAAPRHCERPIRSPRSPSPLSGWESQASPPHSMPRGWTSNNRMTGTRKGSLAIKQGTVSKIR</sequence>
<dbReference type="PROSITE" id="PS51257">
    <property type="entry name" value="PROKAR_LIPOPROTEIN"/>
    <property type="match status" value="1"/>
</dbReference>
<comment type="caution">
    <text evidence="2">The sequence shown here is derived from an EMBL/GenBank/DDBJ whole genome shotgun (WGS) entry which is preliminary data.</text>
</comment>
<dbReference type="Proteomes" id="UP001189429">
    <property type="component" value="Unassembled WGS sequence"/>
</dbReference>
<gene>
    <name evidence="2" type="ORF">PCOR1329_LOCUS52536</name>
</gene>
<evidence type="ECO:0000313" key="2">
    <source>
        <dbReference type="EMBL" id="CAK0864752.1"/>
    </source>
</evidence>
<feature type="region of interest" description="Disordered" evidence="1">
    <location>
        <begin position="52"/>
        <end position="124"/>
    </location>
</feature>
<proteinExistence type="predicted"/>
<evidence type="ECO:0000256" key="1">
    <source>
        <dbReference type="SAM" id="MobiDB-lite"/>
    </source>
</evidence>
<dbReference type="EMBL" id="CAUYUJ010016393">
    <property type="protein sequence ID" value="CAK0864752.1"/>
    <property type="molecule type" value="Genomic_DNA"/>
</dbReference>
<reference evidence="2" key="1">
    <citation type="submission" date="2023-10" db="EMBL/GenBank/DDBJ databases">
        <authorList>
            <person name="Chen Y."/>
            <person name="Shah S."/>
            <person name="Dougan E. K."/>
            <person name="Thang M."/>
            <person name="Chan C."/>
        </authorList>
    </citation>
    <scope>NUCLEOTIDE SEQUENCE [LARGE SCALE GENOMIC DNA]</scope>
</reference>
<evidence type="ECO:0000313" key="3">
    <source>
        <dbReference type="Proteomes" id="UP001189429"/>
    </source>
</evidence>
<keyword evidence="3" id="KW-1185">Reference proteome</keyword>